<name>A0A8S5V6G1_9CAUD</name>
<dbReference type="EMBL" id="BK016208">
    <property type="protein sequence ID" value="DAG02338.1"/>
    <property type="molecule type" value="Genomic_DNA"/>
</dbReference>
<organism evidence="1">
    <name type="scientific">Myoviridae sp. ctRci5</name>
    <dbReference type="NCBI Taxonomy" id="2825105"/>
    <lineage>
        <taxon>Viruses</taxon>
        <taxon>Duplodnaviria</taxon>
        <taxon>Heunggongvirae</taxon>
        <taxon>Uroviricota</taxon>
        <taxon>Caudoviricetes</taxon>
    </lineage>
</organism>
<accession>A0A8S5V6G1</accession>
<evidence type="ECO:0000313" key="1">
    <source>
        <dbReference type="EMBL" id="DAG02338.1"/>
    </source>
</evidence>
<proteinExistence type="predicted"/>
<sequence length="59" mass="6247">MNIPNPGSDAAIKMGCTCPVLDNARGKGIMGDGEKHGYWITSDCLLHGDPDAPPRRPAQ</sequence>
<reference evidence="1" key="1">
    <citation type="journal article" date="2021" name="Proc. Natl. Acad. Sci. U.S.A.">
        <title>A Catalog of Tens of Thousands of Viruses from Human Metagenomes Reveals Hidden Associations with Chronic Diseases.</title>
        <authorList>
            <person name="Tisza M.J."/>
            <person name="Buck C.B."/>
        </authorList>
    </citation>
    <scope>NUCLEOTIDE SEQUENCE</scope>
    <source>
        <strain evidence="1">CtRci5</strain>
    </source>
</reference>
<protein>
    <submittedName>
        <fullName evidence="1">Uncharacterized protein</fullName>
    </submittedName>
</protein>